<dbReference type="GeneID" id="87913289"/>
<proteinExistence type="predicted"/>
<name>A0ABR0G3C5_9PEZI</name>
<comment type="caution">
    <text evidence="1">The sequence shown here is derived from an EMBL/GenBank/DDBJ whole genome shotgun (WGS) entry which is preliminary data.</text>
</comment>
<dbReference type="Proteomes" id="UP001323405">
    <property type="component" value="Unassembled WGS sequence"/>
</dbReference>
<accession>A0ABR0G3C5</accession>
<reference evidence="1 2" key="1">
    <citation type="journal article" date="2023" name="bioRxiv">
        <title>High-quality genome assemblies of four members of thePodospora anserinaspecies complex.</title>
        <authorList>
            <person name="Ament-Velasquez S.L."/>
            <person name="Vogan A.A."/>
            <person name="Wallerman O."/>
            <person name="Hartmann F."/>
            <person name="Gautier V."/>
            <person name="Silar P."/>
            <person name="Giraud T."/>
            <person name="Johannesson H."/>
        </authorList>
    </citation>
    <scope>NUCLEOTIDE SEQUENCE [LARGE SCALE GENOMIC DNA]</scope>
    <source>
        <strain evidence="1 2">CBS 415.72m</strain>
    </source>
</reference>
<protein>
    <submittedName>
        <fullName evidence="1">Uncharacterized protein</fullName>
    </submittedName>
</protein>
<organism evidence="1 2">
    <name type="scientific">Podospora pseudocomata</name>
    <dbReference type="NCBI Taxonomy" id="2093779"/>
    <lineage>
        <taxon>Eukaryota</taxon>
        <taxon>Fungi</taxon>
        <taxon>Dikarya</taxon>
        <taxon>Ascomycota</taxon>
        <taxon>Pezizomycotina</taxon>
        <taxon>Sordariomycetes</taxon>
        <taxon>Sordariomycetidae</taxon>
        <taxon>Sordariales</taxon>
        <taxon>Podosporaceae</taxon>
        <taxon>Podospora</taxon>
    </lineage>
</organism>
<evidence type="ECO:0000313" key="2">
    <source>
        <dbReference type="Proteomes" id="UP001323405"/>
    </source>
</evidence>
<dbReference type="RefSeq" id="XP_062739180.1">
    <property type="nucleotide sequence ID" value="XM_062893382.1"/>
</dbReference>
<evidence type="ECO:0000313" key="1">
    <source>
        <dbReference type="EMBL" id="KAK4650205.1"/>
    </source>
</evidence>
<sequence length="47" mass="5917">MCLPCWPITKTTHERGSNQRSNPQRYRWHWSRTRNMWILRDTVRTRC</sequence>
<gene>
    <name evidence="1" type="ORF">QC762_705310</name>
</gene>
<keyword evidence="2" id="KW-1185">Reference proteome</keyword>
<dbReference type="EMBL" id="JAFFHA010000009">
    <property type="protein sequence ID" value="KAK4650205.1"/>
    <property type="molecule type" value="Genomic_DNA"/>
</dbReference>